<dbReference type="Proteomes" id="UP000032233">
    <property type="component" value="Unassembled WGS sequence"/>
</dbReference>
<gene>
    <name evidence="3" type="ORF">X474_05680</name>
</gene>
<comment type="caution">
    <text evidence="3">The sequence shown here is derived from an EMBL/GenBank/DDBJ whole genome shotgun (WGS) entry which is preliminary data.</text>
</comment>
<name>A0A0D2JZW2_9BACT</name>
<sequence>MEPASNQEVLKVAMWLLDWILRFFGAVAIPGGIYLNRKIGKHQKRLDALEMQICDLPTTQKMAKDLHKIDLAIAELSGRLEAANRIMERLERVVERQEDHLLNNGDK</sequence>
<reference evidence="3 4" key="1">
    <citation type="submission" date="2013-11" db="EMBL/GenBank/DDBJ databases">
        <title>Metagenomic analysis of a methanogenic consortium involved in long chain n-alkane degradation.</title>
        <authorList>
            <person name="Davidova I.A."/>
            <person name="Callaghan A.V."/>
            <person name="Wawrik B."/>
            <person name="Pruitt S."/>
            <person name="Marks C."/>
            <person name="Duncan K.E."/>
            <person name="Suflita J.M."/>
        </authorList>
    </citation>
    <scope>NUCLEOTIDE SEQUENCE [LARGE SCALE GENOMIC DNA]</scope>
    <source>
        <strain evidence="3 4">SPR</strain>
    </source>
</reference>
<keyword evidence="1" id="KW-0175">Coiled coil</keyword>
<dbReference type="EMBL" id="AZAC01000005">
    <property type="protein sequence ID" value="KIX15030.1"/>
    <property type="molecule type" value="Genomic_DNA"/>
</dbReference>
<protein>
    <submittedName>
        <fullName evidence="3">Uncharacterized protein</fullName>
    </submittedName>
</protein>
<keyword evidence="2" id="KW-0472">Membrane</keyword>
<keyword evidence="2" id="KW-1133">Transmembrane helix</keyword>
<feature type="transmembrane region" description="Helical" evidence="2">
    <location>
        <begin position="12"/>
        <end position="35"/>
    </location>
</feature>
<dbReference type="Pfam" id="PF10805">
    <property type="entry name" value="DUF2730"/>
    <property type="match status" value="1"/>
</dbReference>
<evidence type="ECO:0000256" key="1">
    <source>
        <dbReference type="SAM" id="Coils"/>
    </source>
</evidence>
<organism evidence="3 4">
    <name type="scientific">Dethiosulfatarculus sandiegensis</name>
    <dbReference type="NCBI Taxonomy" id="1429043"/>
    <lineage>
        <taxon>Bacteria</taxon>
        <taxon>Pseudomonadati</taxon>
        <taxon>Thermodesulfobacteriota</taxon>
        <taxon>Desulfarculia</taxon>
        <taxon>Desulfarculales</taxon>
        <taxon>Desulfarculaceae</taxon>
        <taxon>Dethiosulfatarculus</taxon>
    </lineage>
</organism>
<keyword evidence="2" id="KW-0812">Transmembrane</keyword>
<evidence type="ECO:0000313" key="3">
    <source>
        <dbReference type="EMBL" id="KIX15030.1"/>
    </source>
</evidence>
<dbReference type="RefSeq" id="WP_044347255.1">
    <property type="nucleotide sequence ID" value="NZ_AZAC01000005.1"/>
</dbReference>
<proteinExistence type="predicted"/>
<feature type="coiled-coil region" evidence="1">
    <location>
        <begin position="73"/>
        <end position="100"/>
    </location>
</feature>
<evidence type="ECO:0000313" key="4">
    <source>
        <dbReference type="Proteomes" id="UP000032233"/>
    </source>
</evidence>
<keyword evidence="4" id="KW-1185">Reference proteome</keyword>
<dbReference type="AlphaFoldDB" id="A0A0D2JZW2"/>
<dbReference type="InterPro" id="IPR020269">
    <property type="entry name" value="Phage_Mu_Releasin"/>
</dbReference>
<dbReference type="InParanoid" id="A0A0D2JZW2"/>
<accession>A0A0D2JZW2</accession>
<dbReference type="STRING" id="1429043.X474_05680"/>
<evidence type="ECO:0000256" key="2">
    <source>
        <dbReference type="SAM" id="Phobius"/>
    </source>
</evidence>